<dbReference type="Pfam" id="PF00404">
    <property type="entry name" value="Dockerin_1"/>
    <property type="match status" value="1"/>
</dbReference>
<dbReference type="InterPro" id="IPR011043">
    <property type="entry name" value="Gal_Oxase/kelch_b-propeller"/>
</dbReference>
<keyword evidence="5" id="KW-0378">Hydrolase</keyword>
<dbReference type="InterPro" id="IPR006311">
    <property type="entry name" value="TAT_signal"/>
</dbReference>
<dbReference type="InterPro" id="IPR002105">
    <property type="entry name" value="Dockerin_1_rpt"/>
</dbReference>
<dbReference type="Gene3D" id="2.130.10.130">
    <property type="entry name" value="Integrin alpha, N-terminal"/>
    <property type="match status" value="2"/>
</dbReference>
<dbReference type="GeneID" id="23797902"/>
<dbReference type="InterPro" id="IPR036439">
    <property type="entry name" value="Dockerin_dom_sf"/>
</dbReference>
<dbReference type="SMART" id="SM00191">
    <property type="entry name" value="Int_alpha"/>
    <property type="match status" value="4"/>
</dbReference>
<dbReference type="PROSITE" id="PS51318">
    <property type="entry name" value="TAT"/>
    <property type="match status" value="1"/>
</dbReference>
<dbReference type="PATRIC" id="fig|1033806.13.peg.2194"/>
<dbReference type="InterPro" id="IPR028994">
    <property type="entry name" value="Integrin_alpha_N"/>
</dbReference>
<dbReference type="STRING" id="1033806.HTIA_0764"/>
<dbReference type="InterPro" id="IPR013517">
    <property type="entry name" value="FG-GAP"/>
</dbReference>
<dbReference type="AlphaFoldDB" id="U2F5I4"/>
<dbReference type="GO" id="GO:0004553">
    <property type="term" value="F:hydrolase activity, hydrolyzing O-glycosyl compounds"/>
    <property type="evidence" value="ECO:0007669"/>
    <property type="project" value="InterPro"/>
</dbReference>
<proteinExistence type="predicted"/>
<dbReference type="Gene3D" id="1.10.1330.10">
    <property type="entry name" value="Dockerin domain"/>
    <property type="match status" value="1"/>
</dbReference>
<sequence>MPTRRGVLTGLAGAGAIGICGTTISTARAAESAGLHQQAKLAAHDVDPADRFGDSVAVSDNGTTVLVGVSEDEDPNGERAGSAYVFERSNETWRPQAKLTAEDGDTRDYFGDAVAVSSDGTTALVGAATDEDPNGERAGSAYVFERSNGEWHQRAKFIPDDGDGDDYFGVSVAVSGDGTTALVGAQSDEDPNGDYAGSAYVFRRANDEWSQQTKLTAEDGEPFAFFGISVAISSDGTTVLVGGPNGRNSNDDNGGATYVFDRSDEKWNQRAKLTAGDGNLGDSFGDAVAVSGDGTTAIVGGRGDENPSGTESGSVYAFERSSDEWSQRTKFTAEDGDSPDFFGNAVAVSSDGTTALVGAIGDDDPNGENAGSVYAFRRSNDEWSQQTKLTAEDGDANDSFGDAVAVSSDGTTALVGAIGDENPNGEEAGSAYVFESGLSSPGTPAVTGETPATDPNDDGRYEDVNGDGAFDIADVSALFRNYRSEAVQNRPERFDFNGDETSDIVDVIALLARLL</sequence>
<reference evidence="5 6" key="2">
    <citation type="journal article" date="2013" name="PLoS ONE">
        <title>INDIGO - INtegrated Data Warehouse of MIcrobial GenOmes with Examples from the Red Sea Extremophiles.</title>
        <authorList>
            <person name="Alam I."/>
            <person name="Antunes A."/>
            <person name="Kamau A.A."/>
            <person name="Ba Alawi W."/>
            <person name="Kalkatawi M."/>
            <person name="Stingl U."/>
            <person name="Bajic V.B."/>
        </authorList>
    </citation>
    <scope>NUCLEOTIDE SEQUENCE [LARGE SCALE GENOMIC DNA]</scope>
    <source>
        <strain evidence="5 6">SARL4B</strain>
    </source>
</reference>
<dbReference type="GO" id="GO:0000272">
    <property type="term" value="P:polysaccharide catabolic process"/>
    <property type="evidence" value="ECO:0007669"/>
    <property type="project" value="InterPro"/>
</dbReference>
<dbReference type="PANTHER" id="PTHR36220:SF1">
    <property type="entry name" value="GAMMA TUBULIN COMPLEX COMPONENT C-TERMINAL DOMAIN-CONTAINING PROTEIN"/>
    <property type="match status" value="1"/>
</dbReference>
<dbReference type="eggNOG" id="arCOG03611">
    <property type="taxonomic scope" value="Archaea"/>
</dbReference>
<keyword evidence="2" id="KW-0677">Repeat</keyword>
<dbReference type="PANTHER" id="PTHR36220">
    <property type="entry name" value="UNNAMED PRODUCT"/>
    <property type="match status" value="1"/>
</dbReference>
<dbReference type="SUPFAM" id="SSF63446">
    <property type="entry name" value="Type I dockerin domain"/>
    <property type="match status" value="1"/>
</dbReference>
<evidence type="ECO:0000313" key="5">
    <source>
        <dbReference type="EMBL" id="ERJ05505.1"/>
    </source>
</evidence>
<keyword evidence="1" id="KW-0732">Signal</keyword>
<name>U2F5I4_9EURY</name>
<dbReference type="eggNOG" id="arCOG07536">
    <property type="taxonomic scope" value="Archaea"/>
</dbReference>
<organism evidence="5 6">
    <name type="scientific">Halorhabdus tiamatea SARL4B</name>
    <dbReference type="NCBI Taxonomy" id="1033806"/>
    <lineage>
        <taxon>Archaea</taxon>
        <taxon>Methanobacteriati</taxon>
        <taxon>Methanobacteriota</taxon>
        <taxon>Stenosarchaea group</taxon>
        <taxon>Halobacteria</taxon>
        <taxon>Halobacteriales</taxon>
        <taxon>Haloarculaceae</taxon>
        <taxon>Halorhabdus</taxon>
    </lineage>
</organism>
<dbReference type="PROSITE" id="PS51470">
    <property type="entry name" value="FG_GAP"/>
    <property type="match status" value="1"/>
</dbReference>
<dbReference type="Pfam" id="PF14312">
    <property type="entry name" value="FG-GAP_2"/>
    <property type="match status" value="7"/>
</dbReference>
<dbReference type="RefSeq" id="WP_021029618.1">
    <property type="nucleotide sequence ID" value="NC_021921.1"/>
</dbReference>
<dbReference type="EC" id="3.1.3.1" evidence="5"/>
<dbReference type="GO" id="GO:0004035">
    <property type="term" value="F:alkaline phosphatase activity"/>
    <property type="evidence" value="ECO:0007669"/>
    <property type="project" value="UniProtKB-EC"/>
</dbReference>
<gene>
    <name evidence="5" type="primary">sub</name>
    <name evidence="5" type="ORF">HLRTI_002483</name>
</gene>
<evidence type="ECO:0000256" key="1">
    <source>
        <dbReference type="ARBA" id="ARBA00022729"/>
    </source>
</evidence>
<feature type="region of interest" description="Disordered" evidence="4">
    <location>
        <begin position="438"/>
        <end position="459"/>
    </location>
</feature>
<evidence type="ECO:0000256" key="2">
    <source>
        <dbReference type="ARBA" id="ARBA00022737"/>
    </source>
</evidence>
<dbReference type="Proteomes" id="UP000003861">
    <property type="component" value="Unassembled WGS sequence"/>
</dbReference>
<dbReference type="OrthoDB" id="242361at2157"/>
<dbReference type="InterPro" id="IPR013519">
    <property type="entry name" value="Int_alpha_beta-p"/>
</dbReference>
<reference evidence="5 6" key="1">
    <citation type="journal article" date="2011" name="J. Bacteriol.">
        <title>Genome sequence of Halorhabdus tiamatea, the first archaeon isolated from a deep-sea anoxic brine lake.</title>
        <authorList>
            <person name="Antunes A."/>
            <person name="Alam I."/>
            <person name="Bajic V.B."/>
            <person name="Stingl U."/>
        </authorList>
    </citation>
    <scope>NUCLEOTIDE SEQUENCE [LARGE SCALE GENOMIC DNA]</scope>
    <source>
        <strain evidence="5 6">SARL4B</strain>
    </source>
</reference>
<evidence type="ECO:0000313" key="6">
    <source>
        <dbReference type="Proteomes" id="UP000003861"/>
    </source>
</evidence>
<dbReference type="EMBL" id="AFNT02000031">
    <property type="protein sequence ID" value="ERJ05505.1"/>
    <property type="molecule type" value="Genomic_DNA"/>
</dbReference>
<keyword evidence="3" id="KW-0325">Glycoprotein</keyword>
<evidence type="ECO:0000256" key="4">
    <source>
        <dbReference type="SAM" id="MobiDB-lite"/>
    </source>
</evidence>
<accession>U2F5I4</accession>
<evidence type="ECO:0000256" key="3">
    <source>
        <dbReference type="ARBA" id="ARBA00023180"/>
    </source>
</evidence>
<dbReference type="SUPFAM" id="SSF50965">
    <property type="entry name" value="Galactose oxidase, central domain"/>
    <property type="match status" value="1"/>
</dbReference>
<comment type="caution">
    <text evidence="5">The sequence shown here is derived from an EMBL/GenBank/DDBJ whole genome shotgun (WGS) entry which is preliminary data.</text>
</comment>
<protein>
    <submittedName>
        <fullName evidence="5">Subtilisin protein</fullName>
        <ecNumber evidence="5">3.1.3.1</ecNumber>
    </submittedName>
</protein>